<dbReference type="InterPro" id="IPR018060">
    <property type="entry name" value="HTH_AraC"/>
</dbReference>
<evidence type="ECO:0000313" key="6">
    <source>
        <dbReference type="Proteomes" id="UP000494365"/>
    </source>
</evidence>
<keyword evidence="1" id="KW-0805">Transcription regulation</keyword>
<dbReference type="AlphaFoldDB" id="A0A6S7B5B1"/>
<keyword evidence="6" id="KW-1185">Reference proteome</keyword>
<dbReference type="EMBL" id="CADIKK010000011">
    <property type="protein sequence ID" value="CAB3788566.1"/>
    <property type="molecule type" value="Genomic_DNA"/>
</dbReference>
<organism evidence="5 6">
    <name type="scientific">Paraburkholderia ultramafica</name>
    <dbReference type="NCBI Taxonomy" id="1544867"/>
    <lineage>
        <taxon>Bacteria</taxon>
        <taxon>Pseudomonadati</taxon>
        <taxon>Pseudomonadota</taxon>
        <taxon>Betaproteobacteria</taxon>
        <taxon>Burkholderiales</taxon>
        <taxon>Burkholderiaceae</taxon>
        <taxon>Paraburkholderia</taxon>
    </lineage>
</organism>
<name>A0A6S7B5B1_9BURK</name>
<dbReference type="SUPFAM" id="SSF46689">
    <property type="entry name" value="Homeodomain-like"/>
    <property type="match status" value="2"/>
</dbReference>
<dbReference type="Pfam" id="PF12833">
    <property type="entry name" value="HTH_18"/>
    <property type="match status" value="1"/>
</dbReference>
<dbReference type="Gene3D" id="1.10.10.60">
    <property type="entry name" value="Homeodomain-like"/>
    <property type="match status" value="2"/>
</dbReference>
<dbReference type="Proteomes" id="UP000494365">
    <property type="component" value="Unassembled WGS sequence"/>
</dbReference>
<dbReference type="RefSeq" id="WP_175150026.1">
    <property type="nucleotide sequence ID" value="NZ_CADIKK010000011.1"/>
</dbReference>
<keyword evidence="2" id="KW-0238">DNA-binding</keyword>
<evidence type="ECO:0000259" key="4">
    <source>
        <dbReference type="PROSITE" id="PS01124"/>
    </source>
</evidence>
<dbReference type="InterPro" id="IPR009057">
    <property type="entry name" value="Homeodomain-like_sf"/>
</dbReference>
<protein>
    <submittedName>
        <fullName evidence="5">HTH-type transcriptional activator RhaS</fullName>
    </submittedName>
</protein>
<feature type="domain" description="HTH araC/xylS-type" evidence="4">
    <location>
        <begin position="203"/>
        <end position="301"/>
    </location>
</feature>
<dbReference type="InterPro" id="IPR050204">
    <property type="entry name" value="AraC_XylS_family_regulators"/>
</dbReference>
<accession>A0A6S7B5B1</accession>
<dbReference type="PROSITE" id="PS00041">
    <property type="entry name" value="HTH_ARAC_FAMILY_1"/>
    <property type="match status" value="1"/>
</dbReference>
<gene>
    <name evidence="5" type="primary">rhaS_7</name>
    <name evidence="5" type="ORF">LMG28614_02715</name>
</gene>
<dbReference type="PANTHER" id="PTHR46796:SF14">
    <property type="entry name" value="TRANSCRIPTIONAL REGULATORY PROTEIN"/>
    <property type="match status" value="1"/>
</dbReference>
<evidence type="ECO:0000256" key="2">
    <source>
        <dbReference type="ARBA" id="ARBA00023125"/>
    </source>
</evidence>
<dbReference type="GO" id="GO:0043565">
    <property type="term" value="F:sequence-specific DNA binding"/>
    <property type="evidence" value="ECO:0007669"/>
    <property type="project" value="InterPro"/>
</dbReference>
<sequence length="307" mass="32218">MGKIAVTLQQALGSRAQNGVRGGMAARALAQGAGWDVADLLCTFGPGDQPFEERHAGVCIAMVVAGSFDYRAAPGRELLTPGALLLGNMGECFECGHRHGAGDRCVAFRYAPAYFERLAADAGVASGQLNFRRARIPSQRAFSPLIARACAGASAESGGANEAVWDELAVELAAATLAAAGALTRAEAPASGTAGAMASSRVAQIVRLIDESPGEPHSLTSLAAAAGLSEFYFLRTFQRVTGVTPHQYLLRARLRAAALRLQDGGAKIVDIALDCGFNDLSNFNHAFRAEFAASPRAWRAWGRARRS</sequence>
<dbReference type="InterPro" id="IPR018062">
    <property type="entry name" value="HTH_AraC-typ_CS"/>
</dbReference>
<evidence type="ECO:0000313" key="5">
    <source>
        <dbReference type="EMBL" id="CAB3788566.1"/>
    </source>
</evidence>
<evidence type="ECO:0000256" key="1">
    <source>
        <dbReference type="ARBA" id="ARBA00023015"/>
    </source>
</evidence>
<reference evidence="5 6" key="1">
    <citation type="submission" date="2020-04" db="EMBL/GenBank/DDBJ databases">
        <authorList>
            <person name="De Canck E."/>
        </authorList>
    </citation>
    <scope>NUCLEOTIDE SEQUENCE [LARGE SCALE GENOMIC DNA]</scope>
    <source>
        <strain evidence="5 6">LMG 28614</strain>
    </source>
</reference>
<dbReference type="PANTHER" id="PTHR46796">
    <property type="entry name" value="HTH-TYPE TRANSCRIPTIONAL ACTIVATOR RHAS-RELATED"/>
    <property type="match status" value="1"/>
</dbReference>
<dbReference type="PROSITE" id="PS01124">
    <property type="entry name" value="HTH_ARAC_FAMILY_2"/>
    <property type="match status" value="1"/>
</dbReference>
<dbReference type="GO" id="GO:0003700">
    <property type="term" value="F:DNA-binding transcription factor activity"/>
    <property type="evidence" value="ECO:0007669"/>
    <property type="project" value="InterPro"/>
</dbReference>
<evidence type="ECO:0000256" key="3">
    <source>
        <dbReference type="ARBA" id="ARBA00023163"/>
    </source>
</evidence>
<dbReference type="SMART" id="SM00342">
    <property type="entry name" value="HTH_ARAC"/>
    <property type="match status" value="1"/>
</dbReference>
<keyword evidence="3" id="KW-0804">Transcription</keyword>
<proteinExistence type="predicted"/>